<feature type="transmembrane region" description="Helical" evidence="7">
    <location>
        <begin position="136"/>
        <end position="163"/>
    </location>
</feature>
<feature type="domain" description="ABC transmembrane type-1" evidence="8">
    <location>
        <begin position="97"/>
        <end position="292"/>
    </location>
</feature>
<accession>A0ABX8G5M8</accession>
<protein>
    <submittedName>
        <fullName evidence="9">ABC transporter permease</fullName>
    </submittedName>
</protein>
<organism evidence="9 10">
    <name type="scientific">Exiguobacterium acetylicum</name>
    <name type="common">Brevibacterium acetylicum</name>
    <dbReference type="NCBI Taxonomy" id="41170"/>
    <lineage>
        <taxon>Bacteria</taxon>
        <taxon>Bacillati</taxon>
        <taxon>Bacillota</taxon>
        <taxon>Bacilli</taxon>
        <taxon>Bacillales</taxon>
        <taxon>Bacillales Family XII. Incertae Sedis</taxon>
        <taxon>Exiguobacterium</taxon>
    </lineage>
</organism>
<feature type="transmembrane region" description="Helical" evidence="7">
    <location>
        <begin position="175"/>
        <end position="194"/>
    </location>
</feature>
<dbReference type="SUPFAM" id="SSF161098">
    <property type="entry name" value="MetI-like"/>
    <property type="match status" value="1"/>
</dbReference>
<proteinExistence type="inferred from homology"/>
<evidence type="ECO:0000256" key="3">
    <source>
        <dbReference type="ARBA" id="ARBA00022475"/>
    </source>
</evidence>
<evidence type="ECO:0000256" key="6">
    <source>
        <dbReference type="ARBA" id="ARBA00023136"/>
    </source>
</evidence>
<dbReference type="InterPro" id="IPR000515">
    <property type="entry name" value="MetI-like"/>
</dbReference>
<evidence type="ECO:0000259" key="8">
    <source>
        <dbReference type="PROSITE" id="PS50928"/>
    </source>
</evidence>
<dbReference type="InterPro" id="IPR035906">
    <property type="entry name" value="MetI-like_sf"/>
</dbReference>
<dbReference type="RefSeq" id="WP_214812982.1">
    <property type="nucleotide sequence ID" value="NZ_CP075897.1"/>
</dbReference>
<evidence type="ECO:0000256" key="1">
    <source>
        <dbReference type="ARBA" id="ARBA00004651"/>
    </source>
</evidence>
<evidence type="ECO:0000256" key="2">
    <source>
        <dbReference type="ARBA" id="ARBA00022448"/>
    </source>
</evidence>
<feature type="transmembrane region" description="Helical" evidence="7">
    <location>
        <begin position="233"/>
        <end position="256"/>
    </location>
</feature>
<evidence type="ECO:0000256" key="5">
    <source>
        <dbReference type="ARBA" id="ARBA00022989"/>
    </source>
</evidence>
<feature type="transmembrane region" description="Helical" evidence="7">
    <location>
        <begin position="103"/>
        <end position="124"/>
    </location>
</feature>
<comment type="subcellular location">
    <subcellularLocation>
        <location evidence="1 7">Cell membrane</location>
        <topology evidence="1 7">Multi-pass membrane protein</topology>
    </subcellularLocation>
</comment>
<keyword evidence="3" id="KW-1003">Cell membrane</keyword>
<name>A0ABX8G5M8_EXIAC</name>
<dbReference type="InterPro" id="IPR045621">
    <property type="entry name" value="BPD_transp_1_N"/>
</dbReference>
<feature type="transmembrane region" description="Helical" evidence="7">
    <location>
        <begin position="276"/>
        <end position="294"/>
    </location>
</feature>
<keyword evidence="2 7" id="KW-0813">Transport</keyword>
<evidence type="ECO:0000313" key="9">
    <source>
        <dbReference type="EMBL" id="QWB28679.1"/>
    </source>
</evidence>
<dbReference type="PANTHER" id="PTHR43163">
    <property type="entry name" value="DIPEPTIDE TRANSPORT SYSTEM PERMEASE PROTEIN DPPB-RELATED"/>
    <property type="match status" value="1"/>
</dbReference>
<keyword evidence="5 7" id="KW-1133">Transmembrane helix</keyword>
<reference evidence="9 10" key="1">
    <citation type="submission" date="2021-05" db="EMBL/GenBank/DDBJ databases">
        <title>Biocontrol using Exiguobacterium acetylicum SI17 against litchi downy blight caused by Peronophythora litchii.</title>
        <authorList>
            <person name="Zheng L."/>
        </authorList>
    </citation>
    <scope>NUCLEOTIDE SEQUENCE [LARGE SCALE GENOMIC DNA]</scope>
    <source>
        <strain evidence="9 10">SI17</strain>
    </source>
</reference>
<keyword evidence="10" id="KW-1185">Reference proteome</keyword>
<dbReference type="Pfam" id="PF00528">
    <property type="entry name" value="BPD_transp_1"/>
    <property type="match status" value="1"/>
</dbReference>
<keyword evidence="4 7" id="KW-0812">Transmembrane</keyword>
<dbReference type="PANTHER" id="PTHR43163:SF6">
    <property type="entry name" value="DIPEPTIDE TRANSPORT SYSTEM PERMEASE PROTEIN DPPB-RELATED"/>
    <property type="match status" value="1"/>
</dbReference>
<comment type="similarity">
    <text evidence="7">Belongs to the binding-protein-dependent transport system permease family.</text>
</comment>
<dbReference type="Gene3D" id="1.10.3720.10">
    <property type="entry name" value="MetI-like"/>
    <property type="match status" value="1"/>
</dbReference>
<dbReference type="GeneID" id="88811745"/>
<dbReference type="PROSITE" id="PS50928">
    <property type="entry name" value="ABC_TM1"/>
    <property type="match status" value="1"/>
</dbReference>
<evidence type="ECO:0000256" key="7">
    <source>
        <dbReference type="RuleBase" id="RU363032"/>
    </source>
</evidence>
<dbReference type="Pfam" id="PF19300">
    <property type="entry name" value="BPD_transp_1_N"/>
    <property type="match status" value="1"/>
</dbReference>
<gene>
    <name evidence="9" type="ORF">KKI46_08675</name>
</gene>
<evidence type="ECO:0000313" key="10">
    <source>
        <dbReference type="Proteomes" id="UP000679498"/>
    </source>
</evidence>
<keyword evidence="6 7" id="KW-0472">Membrane</keyword>
<dbReference type="CDD" id="cd06261">
    <property type="entry name" value="TM_PBP2"/>
    <property type="match status" value="1"/>
</dbReference>
<evidence type="ECO:0000256" key="4">
    <source>
        <dbReference type="ARBA" id="ARBA00022692"/>
    </source>
</evidence>
<dbReference type="PROSITE" id="PS51257">
    <property type="entry name" value="PROKAR_LIPOPROTEIN"/>
    <property type="match status" value="1"/>
</dbReference>
<dbReference type="Proteomes" id="UP000679498">
    <property type="component" value="Chromosome"/>
</dbReference>
<sequence>MRSIVKRLLSLSLFTLLITFGCFVLLRLLPGDPVLTLLNIDELSATPEQIEAARRELGYDQPLLVQYIRWLQDILTLRLGNSLQTGRPVIEMLLESYLVTAELALGGLTIALLIALPLGIGSALTTRRSIVRLAHLVSMSGAVVPGFWIGLLLVDLFAVRLGWLPVMGREGMTSLVLPALSLGFPLASVYIPLIRLNLRRELSQPYIELARMRGISERTILWRYALRGSLPPVLSVFGLTLGSLAGGVVVLEVLFAYPGVGKLMVDAILQRDYPLIQGYILLTTGIILVLHQGIRSLNRALRPDWQKGIHT</sequence>
<dbReference type="EMBL" id="CP075897">
    <property type="protein sequence ID" value="QWB28679.1"/>
    <property type="molecule type" value="Genomic_DNA"/>
</dbReference>